<keyword evidence="8" id="KW-0863">Zinc-finger</keyword>
<comment type="similarity">
    <text evidence="3 15">Belongs to the pex2/pex10/pex12 family.</text>
</comment>
<organism evidence="18 19">
    <name type="scientific">Aphis craccivora</name>
    <name type="common">Cowpea aphid</name>
    <dbReference type="NCBI Taxonomy" id="307492"/>
    <lineage>
        <taxon>Eukaryota</taxon>
        <taxon>Metazoa</taxon>
        <taxon>Ecdysozoa</taxon>
        <taxon>Arthropoda</taxon>
        <taxon>Hexapoda</taxon>
        <taxon>Insecta</taxon>
        <taxon>Pterygota</taxon>
        <taxon>Neoptera</taxon>
        <taxon>Paraneoptera</taxon>
        <taxon>Hemiptera</taxon>
        <taxon>Sternorrhyncha</taxon>
        <taxon>Aphidomorpha</taxon>
        <taxon>Aphidoidea</taxon>
        <taxon>Aphididae</taxon>
        <taxon>Aphidini</taxon>
        <taxon>Aphis</taxon>
        <taxon>Aphis</taxon>
    </lineage>
</organism>
<evidence type="ECO:0000313" key="19">
    <source>
        <dbReference type="Proteomes" id="UP000478052"/>
    </source>
</evidence>
<dbReference type="GO" id="GO:0004842">
    <property type="term" value="F:ubiquitin-protein transferase activity"/>
    <property type="evidence" value="ECO:0007669"/>
    <property type="project" value="TreeGrafter"/>
</dbReference>
<dbReference type="SUPFAM" id="SSF57850">
    <property type="entry name" value="RING/U-box"/>
    <property type="match status" value="1"/>
</dbReference>
<dbReference type="Pfam" id="PF13923">
    <property type="entry name" value="zf-C3HC4_2"/>
    <property type="match status" value="1"/>
</dbReference>
<keyword evidence="10" id="KW-0653">Protein transport</keyword>
<evidence type="ECO:0000256" key="1">
    <source>
        <dbReference type="ARBA" id="ARBA00004585"/>
    </source>
</evidence>
<evidence type="ECO:0000256" key="6">
    <source>
        <dbReference type="ARBA" id="ARBA00022692"/>
    </source>
</evidence>
<evidence type="ECO:0000259" key="16">
    <source>
        <dbReference type="Pfam" id="PF04757"/>
    </source>
</evidence>
<evidence type="ECO:0000256" key="11">
    <source>
        <dbReference type="ARBA" id="ARBA00022989"/>
    </source>
</evidence>
<dbReference type="GO" id="GO:1990429">
    <property type="term" value="C:peroxisomal importomer complex"/>
    <property type="evidence" value="ECO:0007669"/>
    <property type="project" value="TreeGrafter"/>
</dbReference>
<evidence type="ECO:0000313" key="18">
    <source>
        <dbReference type="EMBL" id="KAF0716700.1"/>
    </source>
</evidence>
<dbReference type="GO" id="GO:0005778">
    <property type="term" value="C:peroxisomal membrane"/>
    <property type="evidence" value="ECO:0007669"/>
    <property type="project" value="UniProtKB-SubCell"/>
</dbReference>
<evidence type="ECO:0000256" key="13">
    <source>
        <dbReference type="ARBA" id="ARBA00023140"/>
    </source>
</evidence>
<dbReference type="EMBL" id="VUJU01009948">
    <property type="protein sequence ID" value="KAF0716700.1"/>
    <property type="molecule type" value="Genomic_DNA"/>
</dbReference>
<comment type="caution">
    <text evidence="18">The sequence shown here is derived from an EMBL/GenBank/DDBJ whole genome shotgun (WGS) entry which is preliminary data.</text>
</comment>
<dbReference type="InterPro" id="IPR017375">
    <property type="entry name" value="PEX12"/>
</dbReference>
<name>A0A6G0VZX4_APHCR</name>
<accession>A0A6G0VZX4</accession>
<dbReference type="GO" id="GO:0016558">
    <property type="term" value="P:protein import into peroxisome matrix"/>
    <property type="evidence" value="ECO:0007669"/>
    <property type="project" value="UniProtKB-UniRule"/>
</dbReference>
<evidence type="ECO:0000256" key="9">
    <source>
        <dbReference type="ARBA" id="ARBA00022833"/>
    </source>
</evidence>
<keyword evidence="11" id="KW-1133">Transmembrane helix</keyword>
<comment type="subcellular location">
    <subcellularLocation>
        <location evidence="1">Peroxisome membrane</location>
        <topology evidence="1">Multi-pass membrane protein</topology>
    </subcellularLocation>
</comment>
<comment type="pathway">
    <text evidence="2">Protein modification; protein ubiquitination.</text>
</comment>
<evidence type="ECO:0000256" key="12">
    <source>
        <dbReference type="ARBA" id="ARBA00023136"/>
    </source>
</evidence>
<keyword evidence="7" id="KW-0479">Metal-binding</keyword>
<dbReference type="GO" id="GO:0008270">
    <property type="term" value="F:zinc ion binding"/>
    <property type="evidence" value="ECO:0007669"/>
    <property type="project" value="UniProtKB-KW"/>
</dbReference>
<protein>
    <recommendedName>
        <fullName evidence="4 15">Peroxisome assembly protein 12</fullName>
    </recommendedName>
    <alternativeName>
        <fullName evidence="14 15">Peroxin-12</fullName>
    </alternativeName>
</protein>
<evidence type="ECO:0000259" key="17">
    <source>
        <dbReference type="Pfam" id="PF13923"/>
    </source>
</evidence>
<keyword evidence="6" id="KW-0812">Transmembrane</keyword>
<dbReference type="Pfam" id="PF04757">
    <property type="entry name" value="Pex2_Pex12"/>
    <property type="match status" value="1"/>
</dbReference>
<evidence type="ECO:0000256" key="5">
    <source>
        <dbReference type="ARBA" id="ARBA00022448"/>
    </source>
</evidence>
<evidence type="ECO:0000256" key="14">
    <source>
        <dbReference type="ARBA" id="ARBA00029692"/>
    </source>
</evidence>
<dbReference type="PANTHER" id="PTHR12888:SF0">
    <property type="entry name" value="PEROXISOME ASSEMBLY PROTEIN 12"/>
    <property type="match status" value="1"/>
</dbReference>
<evidence type="ECO:0000256" key="3">
    <source>
        <dbReference type="ARBA" id="ARBA00008704"/>
    </source>
</evidence>
<dbReference type="PANTHER" id="PTHR12888">
    <property type="entry name" value="PEROXISOME ASSEMBLY PROTEIN 12 PEROXIN-12"/>
    <property type="match status" value="1"/>
</dbReference>
<evidence type="ECO:0000256" key="7">
    <source>
        <dbReference type="ARBA" id="ARBA00022723"/>
    </source>
</evidence>
<keyword evidence="12 15" id="KW-0472">Membrane</keyword>
<sequence length="315" mass="36651">MAEKAAHHTTTIVSRPSIFEVIAQENLSSTIYPALKKIFYYITLKNPEQLKWLNQYFDEIFLTLNTVCQYLYLKKYGGTFSENFYDLTRVSYSTNTKPTNNQLYLGLALVVCIPYLRNKCDMYIDQLQIKYKLQLKEKIFITLNKIVYTCWEALCLTYYIKYINGSSQSHSPLLDIAGMVLTYKNIEPLNNEPLTQLSIKESIKNYLLYGLSHSLELGAFFMQFLNWWHSENLQSKFIAYPIPNPPKENDKYISLRNTNKCPICISERKMPTALTVSGFVFCYKCLHKSLMGESRCPVTKLPATMQDMIRIYSDS</sequence>
<dbReference type="Proteomes" id="UP000478052">
    <property type="component" value="Unassembled WGS sequence"/>
</dbReference>
<dbReference type="AlphaFoldDB" id="A0A6G0VZX4"/>
<feature type="domain" description="Pex N-terminal" evidence="16">
    <location>
        <begin position="24"/>
        <end position="230"/>
    </location>
</feature>
<evidence type="ECO:0000256" key="8">
    <source>
        <dbReference type="ARBA" id="ARBA00022771"/>
    </source>
</evidence>
<feature type="domain" description="RING-type" evidence="17">
    <location>
        <begin position="260"/>
        <end position="298"/>
    </location>
</feature>
<evidence type="ECO:0000256" key="2">
    <source>
        <dbReference type="ARBA" id="ARBA00004906"/>
    </source>
</evidence>
<dbReference type="OrthoDB" id="107372at2759"/>
<keyword evidence="5" id="KW-0813">Transport</keyword>
<proteinExistence type="inferred from homology"/>
<dbReference type="CDD" id="cd16451">
    <property type="entry name" value="mRING_PEX12"/>
    <property type="match status" value="1"/>
</dbReference>
<dbReference type="PIRSF" id="PIRSF038074">
    <property type="entry name" value="Peroxisome_assembly_p12"/>
    <property type="match status" value="1"/>
</dbReference>
<keyword evidence="9" id="KW-0862">Zinc</keyword>
<evidence type="ECO:0000256" key="10">
    <source>
        <dbReference type="ARBA" id="ARBA00022927"/>
    </source>
</evidence>
<dbReference type="InterPro" id="IPR013083">
    <property type="entry name" value="Znf_RING/FYVE/PHD"/>
</dbReference>
<gene>
    <name evidence="18" type="ORF">FWK35_00032146</name>
</gene>
<dbReference type="InterPro" id="IPR006845">
    <property type="entry name" value="Pex_N"/>
</dbReference>
<dbReference type="InterPro" id="IPR001841">
    <property type="entry name" value="Znf_RING"/>
</dbReference>
<dbReference type="GO" id="GO:0006513">
    <property type="term" value="P:protein monoubiquitination"/>
    <property type="evidence" value="ECO:0007669"/>
    <property type="project" value="TreeGrafter"/>
</dbReference>
<reference evidence="18 19" key="1">
    <citation type="submission" date="2019-08" db="EMBL/GenBank/DDBJ databases">
        <title>Whole genome of Aphis craccivora.</title>
        <authorList>
            <person name="Voronova N.V."/>
            <person name="Shulinski R.S."/>
            <person name="Bandarenka Y.V."/>
            <person name="Zhorov D.G."/>
            <person name="Warner D."/>
        </authorList>
    </citation>
    <scope>NUCLEOTIDE SEQUENCE [LARGE SCALE GENOMIC DNA]</scope>
    <source>
        <strain evidence="18">180601</strain>
        <tissue evidence="18">Whole Body</tissue>
    </source>
</reference>
<evidence type="ECO:0000256" key="15">
    <source>
        <dbReference type="PIRNR" id="PIRNR038074"/>
    </source>
</evidence>
<dbReference type="Gene3D" id="3.30.40.10">
    <property type="entry name" value="Zinc/RING finger domain, C3HC4 (zinc finger)"/>
    <property type="match status" value="1"/>
</dbReference>
<keyword evidence="13 15" id="KW-0576">Peroxisome</keyword>
<keyword evidence="19" id="KW-1185">Reference proteome</keyword>
<comment type="function">
    <text evidence="15">Component of a retrotranslocation channel required for peroxisome organization by mediating export of the PEX5 receptor from peroxisomes to the cytosol, thereby promoting PEX5 recycling.</text>
</comment>
<evidence type="ECO:0000256" key="4">
    <source>
        <dbReference type="ARBA" id="ARBA00018980"/>
    </source>
</evidence>